<feature type="region of interest" description="Disordered" evidence="1">
    <location>
        <begin position="70"/>
        <end position="112"/>
    </location>
</feature>
<feature type="domain" description="SHOCT" evidence="2">
    <location>
        <begin position="113"/>
        <end position="140"/>
    </location>
</feature>
<evidence type="ECO:0000313" key="3">
    <source>
        <dbReference type="EMBL" id="QIB76562.1"/>
    </source>
</evidence>
<feature type="compositionally biased region" description="Basic and acidic residues" evidence="1">
    <location>
        <begin position="76"/>
        <end position="99"/>
    </location>
</feature>
<gene>
    <name evidence="3" type="ORF">G3I44_17635</name>
</gene>
<dbReference type="AlphaFoldDB" id="A0A6C0UM79"/>
<feature type="compositionally biased region" description="Basic and acidic residues" evidence="1">
    <location>
        <begin position="149"/>
        <end position="165"/>
    </location>
</feature>
<name>A0A6C0UM79_9EURY</name>
<sequence length="165" mass="18495">MSAYDHFLERIGRWLSVNARAVWNSPPLTGLVVGLWMVLLSFNSASDPVSTFLTVTPTVMLLSYAVHRLSGSSGDEDSKTTDSHRAAHRETSRRRETTQRQESASYEPTADETAIARLRERYAAGEIGDEEFERRLDALLQTDDLTGNKSDRARTRVLDHNEAGQ</sequence>
<protein>
    <submittedName>
        <fullName evidence="3">SHOCT domain-containing protein</fullName>
    </submittedName>
</protein>
<dbReference type="Proteomes" id="UP000465846">
    <property type="component" value="Chromosome"/>
</dbReference>
<feature type="region of interest" description="Disordered" evidence="1">
    <location>
        <begin position="143"/>
        <end position="165"/>
    </location>
</feature>
<evidence type="ECO:0000259" key="2">
    <source>
        <dbReference type="Pfam" id="PF09851"/>
    </source>
</evidence>
<evidence type="ECO:0000256" key="1">
    <source>
        <dbReference type="SAM" id="MobiDB-lite"/>
    </source>
</evidence>
<accession>A0A6C0UM79</accession>
<dbReference type="InterPro" id="IPR018649">
    <property type="entry name" value="SHOCT"/>
</dbReference>
<evidence type="ECO:0000313" key="4">
    <source>
        <dbReference type="Proteomes" id="UP000465846"/>
    </source>
</evidence>
<dbReference type="EMBL" id="CP048739">
    <property type="protein sequence ID" value="QIB76562.1"/>
    <property type="molecule type" value="Genomic_DNA"/>
</dbReference>
<organism evidence="3 4">
    <name type="scientific">Halogeometricum borinquense</name>
    <dbReference type="NCBI Taxonomy" id="60847"/>
    <lineage>
        <taxon>Archaea</taxon>
        <taxon>Methanobacteriati</taxon>
        <taxon>Methanobacteriota</taxon>
        <taxon>Stenosarchaea group</taxon>
        <taxon>Halobacteria</taxon>
        <taxon>Halobacteriales</taxon>
        <taxon>Haloferacaceae</taxon>
        <taxon>Halogeometricum</taxon>
    </lineage>
</organism>
<dbReference type="Pfam" id="PF09851">
    <property type="entry name" value="SHOCT"/>
    <property type="match status" value="1"/>
</dbReference>
<reference evidence="3 4" key="1">
    <citation type="submission" date="2020-02" db="EMBL/GenBank/DDBJ databases">
        <title>Whole genome sequence of Halogeometricum borinquense strain wsp4.</title>
        <authorList>
            <person name="Verma D.K."/>
            <person name="Gopal K."/>
            <person name="Prasad E.S."/>
        </authorList>
    </citation>
    <scope>NUCLEOTIDE SEQUENCE [LARGE SCALE GENOMIC DNA]</scope>
    <source>
        <strain evidence="4">wsp4</strain>
    </source>
</reference>
<proteinExistence type="predicted"/>